<evidence type="ECO:0000256" key="2">
    <source>
        <dbReference type="ARBA" id="ARBA00022553"/>
    </source>
</evidence>
<comment type="caution">
    <text evidence="8">The sequence shown here is derived from an EMBL/GenBank/DDBJ whole genome shotgun (WGS) entry which is preliminary data.</text>
</comment>
<dbReference type="GO" id="GO:0005524">
    <property type="term" value="F:ATP binding"/>
    <property type="evidence" value="ECO:0007669"/>
    <property type="project" value="UniProtKB-KW"/>
</dbReference>
<dbReference type="EMBL" id="MU630404">
    <property type="protein sequence ID" value="KAJ1254024.1"/>
    <property type="molecule type" value="Genomic_DNA"/>
</dbReference>
<gene>
    <name evidence="8" type="ORF">BS78_K133000</name>
</gene>
<feature type="compositionally biased region" description="Basic and acidic residues" evidence="6">
    <location>
        <begin position="12"/>
        <end position="24"/>
    </location>
</feature>
<proteinExistence type="predicted"/>
<keyword evidence="9" id="KW-1185">Reference proteome</keyword>
<feature type="region of interest" description="Disordered" evidence="6">
    <location>
        <begin position="1"/>
        <end position="24"/>
    </location>
</feature>
<reference evidence="8 9" key="1">
    <citation type="submission" date="2022-10" db="EMBL/GenBank/DDBJ databases">
        <title>WGS assembly of Paspalum vaginatum 540-79.</title>
        <authorList>
            <person name="Sun G."/>
            <person name="Wase N."/>
            <person name="Shu S."/>
            <person name="Jenkins J."/>
            <person name="Zhou B."/>
            <person name="Torres-Rodriguez J."/>
            <person name="Chen C."/>
            <person name="Sandor L."/>
            <person name="Plott C."/>
            <person name="Yoshinga Y."/>
            <person name="Daum C."/>
            <person name="Qi P."/>
            <person name="Barry K."/>
            <person name="Lipzen A."/>
            <person name="Berry L."/>
            <person name="Pedersen C."/>
            <person name="Gottilla T."/>
            <person name="Foltz A."/>
            <person name="Yu H."/>
            <person name="O'Malley R."/>
            <person name="Zhang C."/>
            <person name="Devos K."/>
            <person name="Sigmon B."/>
            <person name="Yu B."/>
            <person name="Obata T."/>
            <person name="Schmutz J."/>
            <person name="Schnable J."/>
        </authorList>
    </citation>
    <scope>NUCLEOTIDE SEQUENCE [LARGE SCALE GENOMIC DNA]</scope>
    <source>
        <strain evidence="9">cv. 540-79</strain>
    </source>
</reference>
<dbReference type="OrthoDB" id="602713at2759"/>
<dbReference type="PANTHER" id="PTHR24056">
    <property type="entry name" value="CELL DIVISION PROTEIN KINASE"/>
    <property type="match status" value="1"/>
</dbReference>
<dbReference type="SUPFAM" id="SSF56112">
    <property type="entry name" value="Protein kinase-like (PK-like)"/>
    <property type="match status" value="1"/>
</dbReference>
<dbReference type="EC" id="2.7.11.23" evidence="1"/>
<dbReference type="AlphaFoldDB" id="A0A9W7X921"/>
<comment type="catalytic activity">
    <reaction evidence="5">
        <text>[DNA-directed RNA polymerase] + ATP = phospho-[DNA-directed RNA polymerase] + ADP + H(+)</text>
        <dbReference type="Rhea" id="RHEA:10216"/>
        <dbReference type="Rhea" id="RHEA-COMP:11321"/>
        <dbReference type="Rhea" id="RHEA-COMP:11322"/>
        <dbReference type="ChEBI" id="CHEBI:15378"/>
        <dbReference type="ChEBI" id="CHEBI:30616"/>
        <dbReference type="ChEBI" id="CHEBI:43176"/>
        <dbReference type="ChEBI" id="CHEBI:68546"/>
        <dbReference type="ChEBI" id="CHEBI:456216"/>
        <dbReference type="EC" id="2.7.11.23"/>
    </reaction>
</comment>
<dbReference type="PANTHER" id="PTHR24056:SF486">
    <property type="entry name" value="OS12G0427000 PROTEIN"/>
    <property type="match status" value="1"/>
</dbReference>
<dbReference type="InterPro" id="IPR011009">
    <property type="entry name" value="Kinase-like_dom_sf"/>
</dbReference>
<accession>A0A9W7X921</accession>
<dbReference type="Gene3D" id="3.30.200.20">
    <property type="entry name" value="Phosphorylase Kinase, domain 1"/>
    <property type="match status" value="1"/>
</dbReference>
<sequence length="327" mass="36784">MAATLVEEKDESAEKMQKEPPEEMDKAAAAAAAAYVWLPVVEAWYEHCKKLGKGMLGNVYKAWDHESKRLVAVKQLSGRTEGSHMKMGLHDLAREGMSLAVCRDHRSVVQLVATHADSSRGNGDNFLVTRYAGSVNLRRYMRSGAPSVLWQLLADVERMYGAGIMHMDITPENAIVDKARNARVRYRICGFGMSKPAASSRYRAPELFMKYRGYNGRVDTWGLGCIMAELFDDMMRIIRTKGIVDWPGLQRLLWTTHDRVDRLPVHGYGECTGCLRQRFPEEVLSEAGFQVLGGLLEPQPEAQAHRRGRAPEAVVQRRPFGRCCFVP</sequence>
<evidence type="ECO:0000259" key="7">
    <source>
        <dbReference type="PROSITE" id="PS50011"/>
    </source>
</evidence>
<dbReference type="InterPro" id="IPR050108">
    <property type="entry name" value="CDK"/>
</dbReference>
<evidence type="ECO:0000313" key="8">
    <source>
        <dbReference type="EMBL" id="KAJ1254024.1"/>
    </source>
</evidence>
<feature type="domain" description="Protein kinase" evidence="7">
    <location>
        <begin position="45"/>
        <end position="321"/>
    </location>
</feature>
<evidence type="ECO:0000256" key="5">
    <source>
        <dbReference type="ARBA" id="ARBA00049280"/>
    </source>
</evidence>
<evidence type="ECO:0000256" key="1">
    <source>
        <dbReference type="ARBA" id="ARBA00012409"/>
    </source>
</evidence>
<organism evidence="8 9">
    <name type="scientific">Paspalum vaginatum</name>
    <name type="common">seashore paspalum</name>
    <dbReference type="NCBI Taxonomy" id="158149"/>
    <lineage>
        <taxon>Eukaryota</taxon>
        <taxon>Viridiplantae</taxon>
        <taxon>Streptophyta</taxon>
        <taxon>Embryophyta</taxon>
        <taxon>Tracheophyta</taxon>
        <taxon>Spermatophyta</taxon>
        <taxon>Magnoliopsida</taxon>
        <taxon>Liliopsida</taxon>
        <taxon>Poales</taxon>
        <taxon>Poaceae</taxon>
        <taxon>PACMAD clade</taxon>
        <taxon>Panicoideae</taxon>
        <taxon>Andropogonodae</taxon>
        <taxon>Paspaleae</taxon>
        <taxon>Paspalinae</taxon>
        <taxon>Paspalum</taxon>
    </lineage>
</organism>
<dbReference type="Proteomes" id="UP001164776">
    <property type="component" value="Unassembled WGS sequence"/>
</dbReference>
<dbReference type="GO" id="GO:0005634">
    <property type="term" value="C:nucleus"/>
    <property type="evidence" value="ECO:0007669"/>
    <property type="project" value="TreeGrafter"/>
</dbReference>
<dbReference type="GO" id="GO:0007346">
    <property type="term" value="P:regulation of mitotic cell cycle"/>
    <property type="evidence" value="ECO:0007669"/>
    <property type="project" value="TreeGrafter"/>
</dbReference>
<protein>
    <recommendedName>
        <fullName evidence="1">[RNA-polymerase]-subunit kinase</fullName>
        <ecNumber evidence="1">2.7.11.23</ecNumber>
    </recommendedName>
</protein>
<evidence type="ECO:0000313" key="9">
    <source>
        <dbReference type="Proteomes" id="UP001164776"/>
    </source>
</evidence>
<evidence type="ECO:0000256" key="6">
    <source>
        <dbReference type="SAM" id="MobiDB-lite"/>
    </source>
</evidence>
<dbReference type="InterPro" id="IPR000719">
    <property type="entry name" value="Prot_kinase_dom"/>
</dbReference>
<dbReference type="Gene3D" id="1.10.510.10">
    <property type="entry name" value="Transferase(Phosphotransferase) domain 1"/>
    <property type="match status" value="1"/>
</dbReference>
<keyword evidence="2" id="KW-0597">Phosphoprotein</keyword>
<keyword evidence="4" id="KW-0067">ATP-binding</keyword>
<keyword evidence="3" id="KW-0547">Nucleotide-binding</keyword>
<dbReference type="Pfam" id="PF00069">
    <property type="entry name" value="Pkinase"/>
    <property type="match status" value="1"/>
</dbReference>
<dbReference type="PROSITE" id="PS50011">
    <property type="entry name" value="PROTEIN_KINASE_DOM"/>
    <property type="match status" value="1"/>
</dbReference>
<dbReference type="GO" id="GO:0008353">
    <property type="term" value="F:RNA polymerase II CTD heptapeptide repeat kinase activity"/>
    <property type="evidence" value="ECO:0007669"/>
    <property type="project" value="UniProtKB-EC"/>
</dbReference>
<evidence type="ECO:0000256" key="3">
    <source>
        <dbReference type="ARBA" id="ARBA00022741"/>
    </source>
</evidence>
<name>A0A9W7X921_9POAL</name>
<evidence type="ECO:0000256" key="4">
    <source>
        <dbReference type="ARBA" id="ARBA00022840"/>
    </source>
</evidence>